<evidence type="ECO:0000256" key="1">
    <source>
        <dbReference type="SAM" id="Phobius"/>
    </source>
</evidence>
<dbReference type="RefSeq" id="WP_093970330.1">
    <property type="nucleotide sequence ID" value="NZ_JACJUU010000001.1"/>
</dbReference>
<accession>A0A842HJ10</accession>
<proteinExistence type="predicted"/>
<keyword evidence="3" id="KW-1185">Reference proteome</keyword>
<feature type="transmembrane region" description="Helical" evidence="1">
    <location>
        <begin position="6"/>
        <end position="33"/>
    </location>
</feature>
<dbReference type="GO" id="GO:0015385">
    <property type="term" value="F:sodium:proton antiporter activity"/>
    <property type="evidence" value="ECO:0007669"/>
    <property type="project" value="TreeGrafter"/>
</dbReference>
<comment type="caution">
    <text evidence="2">The sequence shown here is derived from an EMBL/GenBank/DDBJ whole genome shotgun (WGS) entry which is preliminary data.</text>
</comment>
<gene>
    <name evidence="2" type="ORF">GTU67_00110</name>
</gene>
<feature type="transmembrane region" description="Helical" evidence="1">
    <location>
        <begin position="71"/>
        <end position="92"/>
    </location>
</feature>
<dbReference type="Pfam" id="PF03334">
    <property type="entry name" value="PhaG_MnhG_YufB"/>
    <property type="match status" value="1"/>
</dbReference>
<keyword evidence="1" id="KW-0812">Transmembrane</keyword>
<dbReference type="PANTHER" id="PTHR34703">
    <property type="entry name" value="ANTIPORTER SUBUNIT MNHG2-RELATED"/>
    <property type="match status" value="1"/>
</dbReference>
<dbReference type="NCBIfam" id="TIGR01300">
    <property type="entry name" value="CPA3_mnhG_phaG"/>
    <property type="match status" value="1"/>
</dbReference>
<dbReference type="Proteomes" id="UP000545386">
    <property type="component" value="Unassembled WGS sequence"/>
</dbReference>
<dbReference type="InterPro" id="IPR005133">
    <property type="entry name" value="PhaG_MnhG_YufB"/>
</dbReference>
<feature type="transmembrane region" description="Helical" evidence="1">
    <location>
        <begin position="45"/>
        <end position="65"/>
    </location>
</feature>
<reference evidence="2 3" key="1">
    <citation type="submission" date="2020-08" db="EMBL/GenBank/DDBJ databases">
        <title>Paraeoetvoesia sp. YC-7-48 draft genome sequence.</title>
        <authorList>
            <person name="Yao L."/>
        </authorList>
    </citation>
    <scope>NUCLEOTIDE SEQUENCE [LARGE SCALE GENOMIC DNA]</scope>
    <source>
        <strain evidence="3">YC-7-48</strain>
    </source>
</reference>
<evidence type="ECO:0000313" key="3">
    <source>
        <dbReference type="Proteomes" id="UP000545386"/>
    </source>
</evidence>
<organism evidence="2 3">
    <name type="scientific">Pusillimonas minor</name>
    <dbReference type="NCBI Taxonomy" id="2697024"/>
    <lineage>
        <taxon>Bacteria</taxon>
        <taxon>Pseudomonadati</taxon>
        <taxon>Pseudomonadota</taxon>
        <taxon>Betaproteobacteria</taxon>
        <taxon>Burkholderiales</taxon>
        <taxon>Alcaligenaceae</taxon>
        <taxon>Pusillimonas</taxon>
    </lineage>
</organism>
<dbReference type="EMBL" id="JACJUU010000001">
    <property type="protein sequence ID" value="MBC2768317.1"/>
    <property type="molecule type" value="Genomic_DNA"/>
</dbReference>
<keyword evidence="1" id="KW-1133">Transmembrane helix</keyword>
<evidence type="ECO:0000313" key="2">
    <source>
        <dbReference type="EMBL" id="MBC2768317.1"/>
    </source>
</evidence>
<protein>
    <submittedName>
        <fullName evidence="2">Monovalent cation/H(+) antiporter subunit G</fullName>
    </submittedName>
</protein>
<keyword evidence="1" id="KW-0472">Membrane</keyword>
<name>A0A842HJ10_9BURK</name>
<sequence>MNSLPLWASIPATLLLIVSGVLTLSGSLGLLRFKRFYSRMHAPTLGNTLGITFVLCASALVSSALQQRPVIHELLITFFLIVTSPITAIVLMQAGVRRDPRQPVSEE</sequence>
<dbReference type="PANTHER" id="PTHR34703:SF1">
    <property type="entry name" value="ANTIPORTER SUBUNIT MNHG2-RELATED"/>
    <property type="match status" value="1"/>
</dbReference>
<dbReference type="AlphaFoldDB" id="A0A842HJ10"/>